<reference evidence="4 5" key="1">
    <citation type="journal article" date="2015" name="Genome Biol. Evol.">
        <title>Comparative Genomics of a Bacterivorous Green Alga Reveals Evolutionary Causalities and Consequences of Phago-Mixotrophic Mode of Nutrition.</title>
        <authorList>
            <person name="Burns J.A."/>
            <person name="Paasch A."/>
            <person name="Narechania A."/>
            <person name="Kim E."/>
        </authorList>
    </citation>
    <scope>NUCLEOTIDE SEQUENCE [LARGE SCALE GENOMIC DNA]</scope>
    <source>
        <strain evidence="4 5">PLY_AMNH</strain>
    </source>
</reference>
<evidence type="ECO:0008006" key="6">
    <source>
        <dbReference type="Google" id="ProtNLM"/>
    </source>
</evidence>
<gene>
    <name evidence="4" type="ORF">CYMTET_6021</name>
</gene>
<keyword evidence="2 3" id="KW-0040">ANK repeat</keyword>
<feature type="repeat" description="ANK" evidence="3">
    <location>
        <begin position="19"/>
        <end position="51"/>
    </location>
</feature>
<dbReference type="SMART" id="SM00248">
    <property type="entry name" value="ANK"/>
    <property type="match status" value="5"/>
</dbReference>
<feature type="repeat" description="ANK" evidence="3">
    <location>
        <begin position="176"/>
        <end position="209"/>
    </location>
</feature>
<protein>
    <recommendedName>
        <fullName evidence="6">Ankyrin repeat protein</fullName>
    </recommendedName>
</protein>
<organism evidence="4 5">
    <name type="scientific">Cymbomonas tetramitiformis</name>
    <dbReference type="NCBI Taxonomy" id="36881"/>
    <lineage>
        <taxon>Eukaryota</taxon>
        <taxon>Viridiplantae</taxon>
        <taxon>Chlorophyta</taxon>
        <taxon>Pyramimonadophyceae</taxon>
        <taxon>Pyramimonadales</taxon>
        <taxon>Pyramimonadaceae</taxon>
        <taxon>Cymbomonas</taxon>
    </lineage>
</organism>
<dbReference type="InterPro" id="IPR002110">
    <property type="entry name" value="Ankyrin_rpt"/>
</dbReference>
<feature type="repeat" description="ANK" evidence="3">
    <location>
        <begin position="142"/>
        <end position="175"/>
    </location>
</feature>
<dbReference type="PANTHER" id="PTHR24123">
    <property type="entry name" value="ANKYRIN REPEAT-CONTAINING"/>
    <property type="match status" value="1"/>
</dbReference>
<dbReference type="EMBL" id="LGRX02001273">
    <property type="protein sequence ID" value="KAK3286423.1"/>
    <property type="molecule type" value="Genomic_DNA"/>
</dbReference>
<dbReference type="PANTHER" id="PTHR24123:SF33">
    <property type="entry name" value="PROTEIN HOS4"/>
    <property type="match status" value="1"/>
</dbReference>
<sequence length="349" mass="38143">MRRAVEFCGDGDLKKRDESGRTSLIRAAENGQFEVVRALVNSGVDVDACNEMGDTALMGAAYYGHVDIVRWLVEEAGVQLAAINHDGDSALDLASRSDIQAFLSCPPTVRHHDIHRAAETGHLARLRECVASGVNVDLRGVHGDTPLMWAALKGNTACVRWLIGDASSDPNAVDEHGCTALMAAARQGNFEVVRYMVAEAAVDIGARDKFFNLTAHDMAKRHGHLGVAQLLDLFGVMSEYVSGDSAQSTARRLPLPGDTWDEPPTLLQLAAQAVVSYKKDRGDLPLDLQEECDKFDSPQIVHPPAEGLDDWLARCSLEAEEFMSKRRTTARTHILQACSNPRFAHLLYE</sequence>
<dbReference type="AlphaFoldDB" id="A0AAE0GYA7"/>
<dbReference type="Gene3D" id="1.25.40.20">
    <property type="entry name" value="Ankyrin repeat-containing domain"/>
    <property type="match status" value="3"/>
</dbReference>
<comment type="caution">
    <text evidence="4">The sequence shown here is derived from an EMBL/GenBank/DDBJ whole genome shotgun (WGS) entry which is preliminary data.</text>
</comment>
<dbReference type="InterPro" id="IPR036770">
    <property type="entry name" value="Ankyrin_rpt-contain_sf"/>
</dbReference>
<dbReference type="PROSITE" id="PS50088">
    <property type="entry name" value="ANK_REPEAT"/>
    <property type="match status" value="3"/>
</dbReference>
<evidence type="ECO:0000256" key="2">
    <source>
        <dbReference type="ARBA" id="ARBA00023043"/>
    </source>
</evidence>
<accession>A0AAE0GYA7</accession>
<name>A0AAE0GYA7_9CHLO</name>
<dbReference type="Pfam" id="PF12796">
    <property type="entry name" value="Ank_2"/>
    <property type="match status" value="2"/>
</dbReference>
<keyword evidence="5" id="KW-1185">Reference proteome</keyword>
<evidence type="ECO:0000313" key="5">
    <source>
        <dbReference type="Proteomes" id="UP001190700"/>
    </source>
</evidence>
<evidence type="ECO:0000313" key="4">
    <source>
        <dbReference type="EMBL" id="KAK3286423.1"/>
    </source>
</evidence>
<evidence type="ECO:0000256" key="1">
    <source>
        <dbReference type="ARBA" id="ARBA00022737"/>
    </source>
</evidence>
<dbReference type="Proteomes" id="UP001190700">
    <property type="component" value="Unassembled WGS sequence"/>
</dbReference>
<proteinExistence type="predicted"/>
<keyword evidence="1" id="KW-0677">Repeat</keyword>
<evidence type="ECO:0000256" key="3">
    <source>
        <dbReference type="PROSITE-ProRule" id="PRU00023"/>
    </source>
</evidence>
<dbReference type="SUPFAM" id="SSF48403">
    <property type="entry name" value="Ankyrin repeat"/>
    <property type="match status" value="1"/>
</dbReference>
<dbReference type="PROSITE" id="PS50297">
    <property type="entry name" value="ANK_REP_REGION"/>
    <property type="match status" value="1"/>
</dbReference>
<dbReference type="InterPro" id="IPR051165">
    <property type="entry name" value="Multifunctional_ANK_Repeat"/>
</dbReference>